<dbReference type="EMBL" id="CAJOBB010017001">
    <property type="protein sequence ID" value="CAF4334554.1"/>
    <property type="molecule type" value="Genomic_DNA"/>
</dbReference>
<dbReference type="AlphaFoldDB" id="A0A820K2Q3"/>
<name>A0A820K2Q3_9BILA</name>
<evidence type="ECO:0000313" key="1">
    <source>
        <dbReference type="EMBL" id="CAF4334554.1"/>
    </source>
</evidence>
<gene>
    <name evidence="1" type="ORF">KXQ929_LOCUS47365</name>
</gene>
<dbReference type="Proteomes" id="UP000663868">
    <property type="component" value="Unassembled WGS sequence"/>
</dbReference>
<evidence type="ECO:0000313" key="2">
    <source>
        <dbReference type="Proteomes" id="UP000663868"/>
    </source>
</evidence>
<accession>A0A820K2Q3</accession>
<comment type="caution">
    <text evidence="1">The sequence shown here is derived from an EMBL/GenBank/DDBJ whole genome shotgun (WGS) entry which is preliminary data.</text>
</comment>
<proteinExistence type="predicted"/>
<organism evidence="1 2">
    <name type="scientific">Adineta steineri</name>
    <dbReference type="NCBI Taxonomy" id="433720"/>
    <lineage>
        <taxon>Eukaryota</taxon>
        <taxon>Metazoa</taxon>
        <taxon>Spiralia</taxon>
        <taxon>Gnathifera</taxon>
        <taxon>Rotifera</taxon>
        <taxon>Eurotatoria</taxon>
        <taxon>Bdelloidea</taxon>
        <taxon>Adinetida</taxon>
        <taxon>Adinetidae</taxon>
        <taxon>Adineta</taxon>
    </lineage>
</organism>
<feature type="non-terminal residue" evidence="1">
    <location>
        <position position="140"/>
    </location>
</feature>
<reference evidence="1" key="1">
    <citation type="submission" date="2021-02" db="EMBL/GenBank/DDBJ databases">
        <authorList>
            <person name="Nowell W R."/>
        </authorList>
    </citation>
    <scope>NUCLEOTIDE SEQUENCE</scope>
</reference>
<sequence>FDMYTVGKFADAIRDNSNIRTVNFDAERLDGYSADRINDAIRNKSKSLTKNEKESTIALNEEQQLFFALKKLRDLGIPFINPTLLYALYPNNFYPTYNYNWTPYTYPNNNIYSNRNGYGPQYYYPYGGNYYYGGSNFFML</sequence>
<protein>
    <submittedName>
        <fullName evidence="1">Uncharacterized protein</fullName>
    </submittedName>
</protein>